<feature type="region of interest" description="Disordered" evidence="1">
    <location>
        <begin position="1"/>
        <end position="50"/>
    </location>
</feature>
<dbReference type="RefSeq" id="WP_380217380.1">
    <property type="nucleotide sequence ID" value="NZ_JBHTBN010000003.1"/>
</dbReference>
<protein>
    <submittedName>
        <fullName evidence="2">Uncharacterized protein</fullName>
    </submittedName>
</protein>
<dbReference type="Proteomes" id="UP001596415">
    <property type="component" value="Unassembled WGS sequence"/>
</dbReference>
<evidence type="ECO:0000256" key="1">
    <source>
        <dbReference type="SAM" id="MobiDB-lite"/>
    </source>
</evidence>
<evidence type="ECO:0000313" key="2">
    <source>
        <dbReference type="EMBL" id="MFC7357534.1"/>
    </source>
</evidence>
<reference evidence="3" key="1">
    <citation type="journal article" date="2019" name="Int. J. Syst. Evol. Microbiol.">
        <title>The Global Catalogue of Microorganisms (GCM) 10K type strain sequencing project: providing services to taxonomists for standard genome sequencing and annotation.</title>
        <authorList>
            <consortium name="The Broad Institute Genomics Platform"/>
            <consortium name="The Broad Institute Genome Sequencing Center for Infectious Disease"/>
            <person name="Wu L."/>
            <person name="Ma J."/>
        </authorList>
    </citation>
    <scope>NUCLEOTIDE SEQUENCE [LARGE SCALE GENOMIC DNA]</scope>
    <source>
        <strain evidence="3">CGMCC 1.16306</strain>
    </source>
</reference>
<keyword evidence="3" id="KW-1185">Reference proteome</keyword>
<gene>
    <name evidence="2" type="ORF">ACFQO1_07530</name>
</gene>
<comment type="caution">
    <text evidence="2">The sequence shown here is derived from an EMBL/GenBank/DDBJ whole genome shotgun (WGS) entry which is preliminary data.</text>
</comment>
<name>A0ABW2MTG0_9FLAO</name>
<proteinExistence type="predicted"/>
<sequence length="50" mass="5798">MDNEKKIPGQDDKKSVEDSAINHKSNESDGKEINHQVEQRREQHKPRDTA</sequence>
<evidence type="ECO:0000313" key="3">
    <source>
        <dbReference type="Proteomes" id="UP001596415"/>
    </source>
</evidence>
<dbReference type="EMBL" id="JBHTBN010000003">
    <property type="protein sequence ID" value="MFC7357534.1"/>
    <property type="molecule type" value="Genomic_DNA"/>
</dbReference>
<organism evidence="2 3">
    <name type="scientific">Jejudonia soesokkakensis</name>
    <dbReference type="NCBI Taxonomy" id="1323432"/>
    <lineage>
        <taxon>Bacteria</taxon>
        <taxon>Pseudomonadati</taxon>
        <taxon>Bacteroidota</taxon>
        <taxon>Flavobacteriia</taxon>
        <taxon>Flavobacteriales</taxon>
        <taxon>Flavobacteriaceae</taxon>
        <taxon>Jejudonia</taxon>
    </lineage>
</organism>
<accession>A0ABW2MTG0</accession>